<protein>
    <submittedName>
        <fullName evidence="1">Uncharacterized protein</fullName>
    </submittedName>
</protein>
<name>A0A5P8VZU4_9NOSO</name>
<dbReference type="KEGG" id="nsh:GXM_03416"/>
<evidence type="ECO:0000313" key="1">
    <source>
        <dbReference type="EMBL" id="QFS45937.1"/>
    </source>
</evidence>
<proteinExistence type="predicted"/>
<dbReference type="Proteomes" id="UP000326678">
    <property type="component" value="Chromosome Gxm1"/>
</dbReference>
<gene>
    <name evidence="1" type="ORF">GXM_03416</name>
</gene>
<dbReference type="EMBL" id="CP045226">
    <property type="protein sequence ID" value="QFS45937.1"/>
    <property type="molecule type" value="Genomic_DNA"/>
</dbReference>
<dbReference type="AlphaFoldDB" id="A0A5P8VZU4"/>
<accession>A0A5P8VZU4</accession>
<evidence type="ECO:0000313" key="2">
    <source>
        <dbReference type="Proteomes" id="UP000326678"/>
    </source>
</evidence>
<sequence length="52" mass="5861">MNWELVKACTVAIAYLPEVRLSKTCWDSAVEGIAIAPHHRTSDRSHYTICTD</sequence>
<reference evidence="1 2" key="1">
    <citation type="submission" date="2019-10" db="EMBL/GenBank/DDBJ databases">
        <title>Genomic and transcriptomic insights into the perfect genentic adaptation of a filamentous nitrogen-fixing cyanobacterium to rice fields.</title>
        <authorList>
            <person name="Chen Z."/>
        </authorList>
    </citation>
    <scope>NUCLEOTIDE SEQUENCE [LARGE SCALE GENOMIC DNA]</scope>
    <source>
        <strain evidence="1">CCNUC1</strain>
    </source>
</reference>
<organism evidence="1 2">
    <name type="scientific">Nostoc sphaeroides CCNUC1</name>
    <dbReference type="NCBI Taxonomy" id="2653204"/>
    <lineage>
        <taxon>Bacteria</taxon>
        <taxon>Bacillati</taxon>
        <taxon>Cyanobacteriota</taxon>
        <taxon>Cyanophyceae</taxon>
        <taxon>Nostocales</taxon>
        <taxon>Nostocaceae</taxon>
        <taxon>Nostoc</taxon>
    </lineage>
</organism>
<keyword evidence="2" id="KW-1185">Reference proteome</keyword>
<dbReference type="RefSeq" id="WP_181984933.1">
    <property type="nucleotide sequence ID" value="NZ_CP045226.1"/>
</dbReference>